<evidence type="ECO:0000313" key="17">
    <source>
        <dbReference type="Proteomes" id="UP000198976"/>
    </source>
</evidence>
<comment type="catalytic activity">
    <reaction evidence="12">
        <text>Hydrolysis of Ala-|-Gly bond in repressor LexA.</text>
        <dbReference type="EC" id="3.4.21.88"/>
    </reaction>
</comment>
<accession>A0ABY0V6N3</accession>
<dbReference type="InterPro" id="IPR036286">
    <property type="entry name" value="LexA/Signal_pep-like_sf"/>
</dbReference>
<dbReference type="CDD" id="cd00090">
    <property type="entry name" value="HTH_ARSR"/>
    <property type="match status" value="1"/>
</dbReference>
<keyword evidence="17" id="KW-1185">Reference proteome</keyword>
<evidence type="ECO:0000256" key="10">
    <source>
        <dbReference type="ARBA" id="ARBA00023204"/>
    </source>
</evidence>
<dbReference type="PANTHER" id="PTHR33516:SF2">
    <property type="entry name" value="LEXA REPRESSOR-RELATED"/>
    <property type="match status" value="1"/>
</dbReference>
<keyword evidence="4 12" id="KW-0227">DNA damage</keyword>
<dbReference type="InterPro" id="IPR015927">
    <property type="entry name" value="Peptidase_S24_S26A/B/C"/>
</dbReference>
<evidence type="ECO:0000313" key="16">
    <source>
        <dbReference type="EMBL" id="SDT91020.1"/>
    </source>
</evidence>
<keyword evidence="11 12" id="KW-0742">SOS response</keyword>
<organism evidence="16 17">
    <name type="scientific">Schaalia radingae</name>
    <dbReference type="NCBI Taxonomy" id="131110"/>
    <lineage>
        <taxon>Bacteria</taxon>
        <taxon>Bacillati</taxon>
        <taxon>Actinomycetota</taxon>
        <taxon>Actinomycetes</taxon>
        <taxon>Actinomycetales</taxon>
        <taxon>Actinomycetaceae</taxon>
        <taxon>Schaalia</taxon>
    </lineage>
</organism>
<keyword evidence="7 12" id="KW-0805">Transcription regulation</keyword>
<gene>
    <name evidence="12" type="primary">lexA</name>
    <name evidence="16" type="ORF">SAMN04489714_0804</name>
</gene>
<dbReference type="SUPFAM" id="SSF51306">
    <property type="entry name" value="LexA/Signal peptidase"/>
    <property type="match status" value="1"/>
</dbReference>
<feature type="DNA-binding region" description="H-T-H motif" evidence="12">
    <location>
        <begin position="34"/>
        <end position="54"/>
    </location>
</feature>
<feature type="site" description="Cleavage; by autolysis" evidence="12">
    <location>
        <begin position="121"/>
        <end position="122"/>
    </location>
</feature>
<evidence type="ECO:0000259" key="15">
    <source>
        <dbReference type="Pfam" id="PF01726"/>
    </source>
</evidence>
<dbReference type="CDD" id="cd06529">
    <property type="entry name" value="S24_LexA-like"/>
    <property type="match status" value="1"/>
</dbReference>
<dbReference type="PANTHER" id="PTHR33516">
    <property type="entry name" value="LEXA REPRESSOR"/>
    <property type="match status" value="1"/>
</dbReference>
<dbReference type="InterPro" id="IPR011991">
    <property type="entry name" value="ArsR-like_HTH"/>
</dbReference>
<dbReference type="Proteomes" id="UP000198976">
    <property type="component" value="Chromosome I"/>
</dbReference>
<sequence>MAKKTDEATLSRRRREILDTIRESIRERGYPPSVREIAQNVGLASPSTVKHHIDALEEAGFIRRLPGQARCIELTEQGLGDSRDPHDAQDQAPATVHEIEIPVSHADQDTVPVPLVGQIAAGAPITAEQHVEDTFELPTSLTGQGNVFMLRVNGESMIDAGILDGDYVVVRSQPTAVDGQTVAAMIDGEATVKILSHADGHVWLLPKNESYSPIPGDEATILGLVVTMIRCL</sequence>
<keyword evidence="2 12" id="KW-0678">Repressor</keyword>
<evidence type="ECO:0000256" key="6">
    <source>
        <dbReference type="ARBA" id="ARBA00022813"/>
    </source>
</evidence>
<reference evidence="16 17" key="1">
    <citation type="submission" date="2016-10" db="EMBL/GenBank/DDBJ databases">
        <authorList>
            <person name="Varghese N."/>
            <person name="Submissions S."/>
        </authorList>
    </citation>
    <scope>NUCLEOTIDE SEQUENCE [LARGE SCALE GENOMIC DNA]</scope>
    <source>
        <strain evidence="16 17">DSM 9169</strain>
    </source>
</reference>
<evidence type="ECO:0000256" key="4">
    <source>
        <dbReference type="ARBA" id="ARBA00022763"/>
    </source>
</evidence>
<evidence type="ECO:0000256" key="11">
    <source>
        <dbReference type="ARBA" id="ARBA00023236"/>
    </source>
</evidence>
<dbReference type="Pfam" id="PF00717">
    <property type="entry name" value="Peptidase_S24"/>
    <property type="match status" value="1"/>
</dbReference>
<keyword evidence="6 12" id="KW-0068">Autocatalytic cleavage</keyword>
<dbReference type="Pfam" id="PF01726">
    <property type="entry name" value="LexA_DNA_bind"/>
    <property type="match status" value="1"/>
</dbReference>
<dbReference type="SUPFAM" id="SSF46785">
    <property type="entry name" value="Winged helix' DNA-binding domain"/>
    <property type="match status" value="1"/>
</dbReference>
<dbReference type="EC" id="3.4.21.88" evidence="12"/>
<comment type="function">
    <text evidence="12">Represses a number of genes involved in the response to DNA damage (SOS response), including recA and lexA. In the presence of single-stranded DNA, RecA interacts with LexA causing an autocatalytic cleavage which disrupts the DNA-binding part of LexA, leading to derepression of the SOS regulon and eventually DNA repair.</text>
</comment>
<evidence type="ECO:0000256" key="2">
    <source>
        <dbReference type="ARBA" id="ARBA00022491"/>
    </source>
</evidence>
<dbReference type="InterPro" id="IPR039418">
    <property type="entry name" value="LexA-like"/>
</dbReference>
<keyword evidence="5 12" id="KW-0378">Hydrolase</keyword>
<dbReference type="InterPro" id="IPR036388">
    <property type="entry name" value="WH-like_DNA-bd_sf"/>
</dbReference>
<dbReference type="NCBIfam" id="TIGR00498">
    <property type="entry name" value="lexA"/>
    <property type="match status" value="1"/>
</dbReference>
<protein>
    <recommendedName>
        <fullName evidence="12">LexA repressor</fullName>
        <ecNumber evidence="12">3.4.21.88</ecNumber>
    </recommendedName>
</protein>
<evidence type="ECO:0000256" key="3">
    <source>
        <dbReference type="ARBA" id="ARBA00022705"/>
    </source>
</evidence>
<keyword evidence="9 12" id="KW-0804">Transcription</keyword>
<evidence type="ECO:0000256" key="12">
    <source>
        <dbReference type="HAMAP-Rule" id="MF_00015"/>
    </source>
</evidence>
<evidence type="ECO:0000256" key="13">
    <source>
        <dbReference type="RuleBase" id="RU003991"/>
    </source>
</evidence>
<evidence type="ECO:0000256" key="1">
    <source>
        <dbReference type="ARBA" id="ARBA00007484"/>
    </source>
</evidence>
<dbReference type="InterPro" id="IPR006200">
    <property type="entry name" value="LexA"/>
</dbReference>
<comment type="subunit">
    <text evidence="12">Homodimer.</text>
</comment>
<proteinExistence type="inferred from homology"/>
<dbReference type="InterPro" id="IPR006199">
    <property type="entry name" value="LexA_DNA-bd_dom"/>
</dbReference>
<feature type="domain" description="LexA repressor DNA-binding" evidence="15">
    <location>
        <begin position="9"/>
        <end position="70"/>
    </location>
</feature>
<evidence type="ECO:0000256" key="9">
    <source>
        <dbReference type="ARBA" id="ARBA00023163"/>
    </source>
</evidence>
<dbReference type="RefSeq" id="WP_092648465.1">
    <property type="nucleotide sequence ID" value="NZ_LT629792.1"/>
</dbReference>
<evidence type="ECO:0000256" key="5">
    <source>
        <dbReference type="ARBA" id="ARBA00022801"/>
    </source>
</evidence>
<evidence type="ECO:0000256" key="7">
    <source>
        <dbReference type="ARBA" id="ARBA00023015"/>
    </source>
</evidence>
<dbReference type="InterPro" id="IPR006197">
    <property type="entry name" value="Peptidase_S24_LexA"/>
</dbReference>
<comment type="similarity">
    <text evidence="1 12 13">Belongs to the peptidase S24 family.</text>
</comment>
<keyword evidence="8 12" id="KW-0238">DNA-binding</keyword>
<keyword evidence="3 12" id="KW-0235">DNA replication</keyword>
<feature type="active site" description="For autocatalytic cleavage activity" evidence="12">
    <location>
        <position position="193"/>
    </location>
</feature>
<dbReference type="EMBL" id="LT629792">
    <property type="protein sequence ID" value="SDT91020.1"/>
    <property type="molecule type" value="Genomic_DNA"/>
</dbReference>
<dbReference type="Gene3D" id="1.10.10.10">
    <property type="entry name" value="Winged helix-like DNA-binding domain superfamily/Winged helix DNA-binding domain"/>
    <property type="match status" value="1"/>
</dbReference>
<feature type="domain" description="Peptidase S24/S26A/S26B/S26C" evidence="14">
    <location>
        <begin position="114"/>
        <end position="226"/>
    </location>
</feature>
<dbReference type="Gene3D" id="2.10.109.10">
    <property type="entry name" value="Umud Fragment, subunit A"/>
    <property type="match status" value="1"/>
</dbReference>
<dbReference type="PRINTS" id="PR00726">
    <property type="entry name" value="LEXASERPTASE"/>
</dbReference>
<evidence type="ECO:0000256" key="8">
    <source>
        <dbReference type="ARBA" id="ARBA00023125"/>
    </source>
</evidence>
<dbReference type="InterPro" id="IPR036390">
    <property type="entry name" value="WH_DNA-bd_sf"/>
</dbReference>
<dbReference type="InterPro" id="IPR050077">
    <property type="entry name" value="LexA_repressor"/>
</dbReference>
<dbReference type="HAMAP" id="MF_00015">
    <property type="entry name" value="LexA"/>
    <property type="match status" value="1"/>
</dbReference>
<evidence type="ECO:0000259" key="14">
    <source>
        <dbReference type="Pfam" id="PF00717"/>
    </source>
</evidence>
<name>A0ABY0V6N3_9ACTO</name>
<feature type="active site" description="For autocatalytic cleavage activity" evidence="12">
    <location>
        <position position="156"/>
    </location>
</feature>
<keyword evidence="10 12" id="KW-0234">DNA repair</keyword>